<dbReference type="GO" id="GO:0016301">
    <property type="term" value="F:kinase activity"/>
    <property type="evidence" value="ECO:0007669"/>
    <property type="project" value="UniProtKB-KW"/>
</dbReference>
<proteinExistence type="predicted"/>
<accession>A0A2W2EAN1</accession>
<feature type="signal peptide" evidence="2">
    <location>
        <begin position="1"/>
        <end position="21"/>
    </location>
</feature>
<organism evidence="3 4">
    <name type="scientific">Nonomuraea aridisoli</name>
    <dbReference type="NCBI Taxonomy" id="2070368"/>
    <lineage>
        <taxon>Bacteria</taxon>
        <taxon>Bacillati</taxon>
        <taxon>Actinomycetota</taxon>
        <taxon>Actinomycetes</taxon>
        <taxon>Streptosporangiales</taxon>
        <taxon>Streptosporangiaceae</taxon>
        <taxon>Nonomuraea</taxon>
    </lineage>
</organism>
<feature type="transmembrane region" description="Helical" evidence="1">
    <location>
        <begin position="31"/>
        <end position="49"/>
    </location>
</feature>
<keyword evidence="1" id="KW-0472">Membrane</keyword>
<feature type="non-terminal residue" evidence="3">
    <location>
        <position position="99"/>
    </location>
</feature>
<evidence type="ECO:0000256" key="2">
    <source>
        <dbReference type="SAM" id="SignalP"/>
    </source>
</evidence>
<dbReference type="EMBL" id="POUD01000038">
    <property type="protein sequence ID" value="PZG19491.1"/>
    <property type="molecule type" value="Genomic_DNA"/>
</dbReference>
<keyword evidence="3" id="KW-0808">Transferase</keyword>
<name>A0A2W2EAN1_9ACTN</name>
<protein>
    <submittedName>
        <fullName evidence="3">Two-component sensor histidine kinase</fullName>
    </submittedName>
</protein>
<reference evidence="3 4" key="1">
    <citation type="submission" date="2018-01" db="EMBL/GenBank/DDBJ databases">
        <title>Draft genome sequence of Nonomuraea sp. KC333.</title>
        <authorList>
            <person name="Sahin N."/>
            <person name="Saygin H."/>
            <person name="Ay H."/>
        </authorList>
    </citation>
    <scope>NUCLEOTIDE SEQUENCE [LARGE SCALE GENOMIC DNA]</scope>
    <source>
        <strain evidence="3 4">KC333</strain>
    </source>
</reference>
<dbReference type="AlphaFoldDB" id="A0A2W2EAN1"/>
<comment type="caution">
    <text evidence="3">The sequence shown here is derived from an EMBL/GenBank/DDBJ whole genome shotgun (WGS) entry which is preliminary data.</text>
</comment>
<keyword evidence="3" id="KW-0418">Kinase</keyword>
<keyword evidence="1" id="KW-0812">Transmembrane</keyword>
<keyword evidence="1" id="KW-1133">Transmembrane helix</keyword>
<feature type="transmembrane region" description="Helical" evidence="1">
    <location>
        <begin position="56"/>
        <end position="77"/>
    </location>
</feature>
<evidence type="ECO:0000313" key="3">
    <source>
        <dbReference type="EMBL" id="PZG19491.1"/>
    </source>
</evidence>
<sequence>MKTIALVCVLATAVFFSTLMAYGNQPGARPLDSLGYALLAAAVLGLTWWRRRPEAALAVSVGAAAVIFTLGYAIALWPVPALIAVFTAVAAGRRAAGWA</sequence>
<evidence type="ECO:0000313" key="4">
    <source>
        <dbReference type="Proteomes" id="UP000249304"/>
    </source>
</evidence>
<feature type="chain" id="PRO_5016124365" evidence="2">
    <location>
        <begin position="22"/>
        <end position="99"/>
    </location>
</feature>
<evidence type="ECO:0000256" key="1">
    <source>
        <dbReference type="SAM" id="Phobius"/>
    </source>
</evidence>
<dbReference type="Proteomes" id="UP000249304">
    <property type="component" value="Unassembled WGS sequence"/>
</dbReference>
<gene>
    <name evidence="3" type="ORF">C1J01_12215</name>
</gene>
<keyword evidence="2" id="KW-0732">Signal</keyword>
<keyword evidence="4" id="KW-1185">Reference proteome</keyword>